<feature type="compositionally biased region" description="Low complexity" evidence="10">
    <location>
        <begin position="116"/>
        <end position="130"/>
    </location>
</feature>
<keyword evidence="6" id="KW-0832">Ubl conjugation</keyword>
<organism evidence="11 12">
    <name type="scientific">Priapulus caudatus</name>
    <name type="common">Priapulid worm</name>
    <dbReference type="NCBI Taxonomy" id="37621"/>
    <lineage>
        <taxon>Eukaryota</taxon>
        <taxon>Metazoa</taxon>
        <taxon>Ecdysozoa</taxon>
        <taxon>Scalidophora</taxon>
        <taxon>Priapulida</taxon>
        <taxon>Priapulimorpha</taxon>
        <taxon>Priapulimorphida</taxon>
        <taxon>Priapulidae</taxon>
        <taxon>Priapulus</taxon>
    </lineage>
</organism>
<evidence type="ECO:0000256" key="1">
    <source>
        <dbReference type="ARBA" id="ARBA00002646"/>
    </source>
</evidence>
<evidence type="ECO:0000256" key="6">
    <source>
        <dbReference type="ARBA" id="ARBA00022843"/>
    </source>
</evidence>
<dbReference type="PANTHER" id="PTHR16523:SF6">
    <property type="entry name" value="PEST PROTEOLYTIC SIGNAL-CONTAINING NUCLEAR PROTEIN"/>
    <property type="match status" value="1"/>
</dbReference>
<accession>A0ABM1F0R4</accession>
<keyword evidence="11" id="KW-1185">Reference proteome</keyword>
<keyword evidence="5" id="KW-0597">Phosphoprotein</keyword>
<proteinExistence type="predicted"/>
<comment type="function">
    <text evidence="1">May be involved in cell cycle regulation.</text>
</comment>
<comment type="subcellular location">
    <subcellularLocation>
        <location evidence="2">Nucleus</location>
    </subcellularLocation>
</comment>
<evidence type="ECO:0000256" key="8">
    <source>
        <dbReference type="ARBA" id="ARBA00023242"/>
    </source>
</evidence>
<dbReference type="InterPro" id="IPR029169">
    <property type="entry name" value="PCNP"/>
</dbReference>
<evidence type="ECO:0000256" key="7">
    <source>
        <dbReference type="ARBA" id="ARBA00022990"/>
    </source>
</evidence>
<dbReference type="GeneID" id="106817845"/>
<keyword evidence="7" id="KW-0007">Acetylation</keyword>
<feature type="compositionally biased region" description="Basic and acidic residues" evidence="10">
    <location>
        <begin position="95"/>
        <end position="114"/>
    </location>
</feature>
<dbReference type="PANTHER" id="PTHR16523">
    <property type="entry name" value="PEST PROTEOLYTIC SIGNAL-CONTAINING NUCLEAR PROTEIN"/>
    <property type="match status" value="1"/>
</dbReference>
<evidence type="ECO:0000256" key="2">
    <source>
        <dbReference type="ARBA" id="ARBA00004123"/>
    </source>
</evidence>
<dbReference type="RefSeq" id="XP_014678035.1">
    <property type="nucleotide sequence ID" value="XM_014822549.1"/>
</dbReference>
<feature type="compositionally biased region" description="Basic and acidic residues" evidence="10">
    <location>
        <begin position="66"/>
        <end position="79"/>
    </location>
</feature>
<name>A0ABM1F0R4_PRICU</name>
<feature type="compositionally biased region" description="Polar residues" evidence="10">
    <location>
        <begin position="185"/>
        <end position="198"/>
    </location>
</feature>
<evidence type="ECO:0000256" key="9">
    <source>
        <dbReference type="ARBA" id="ARBA00023306"/>
    </source>
</evidence>
<dbReference type="Proteomes" id="UP000695022">
    <property type="component" value="Unplaced"/>
</dbReference>
<evidence type="ECO:0000256" key="4">
    <source>
        <dbReference type="ARBA" id="ARBA00022059"/>
    </source>
</evidence>
<sequence>MMSSEHDEYESGDAPSPKHSNASNQSGPGGSPYLRKPNIPVDERVAQLLTRSENHPAYVLPSRGHHGGDDDRDSDKGRISDSIGQDKVNQGSTHLGEKRKSDGGSDGVPEEKKSKLQAADHATKAAAQKKPLPGISMKLGGQKPKEQDTTLKKSQTVASVFGGDDSSDEEEEMPREARMRMKNIGRNTPTSAGPNSFNKGRIGFSDNARLSARKLKEAADKAEAGD</sequence>
<evidence type="ECO:0000256" key="5">
    <source>
        <dbReference type="ARBA" id="ARBA00022553"/>
    </source>
</evidence>
<reference evidence="12" key="1">
    <citation type="submission" date="2025-08" db="UniProtKB">
        <authorList>
            <consortium name="RefSeq"/>
        </authorList>
    </citation>
    <scope>IDENTIFICATION</scope>
</reference>
<protein>
    <recommendedName>
        <fullName evidence="4">PEST proteolytic signal-containing nuclear protein</fullName>
    </recommendedName>
</protein>
<gene>
    <name evidence="12" type="primary">LOC106817845</name>
</gene>
<evidence type="ECO:0000256" key="3">
    <source>
        <dbReference type="ARBA" id="ARBA00011097"/>
    </source>
</evidence>
<evidence type="ECO:0000256" key="10">
    <source>
        <dbReference type="SAM" id="MobiDB-lite"/>
    </source>
</evidence>
<feature type="region of interest" description="Disordered" evidence="10">
    <location>
        <begin position="1"/>
        <end position="208"/>
    </location>
</feature>
<comment type="subunit">
    <text evidence="3">Interacts with UHRF2/NIRF.</text>
</comment>
<keyword evidence="8" id="KW-0539">Nucleus</keyword>
<dbReference type="Pfam" id="PF15473">
    <property type="entry name" value="PCNP"/>
    <property type="match status" value="1"/>
</dbReference>
<keyword evidence="9" id="KW-0131">Cell cycle</keyword>
<evidence type="ECO:0000313" key="11">
    <source>
        <dbReference type="Proteomes" id="UP000695022"/>
    </source>
</evidence>
<evidence type="ECO:0000313" key="12">
    <source>
        <dbReference type="RefSeq" id="XP_014678035.1"/>
    </source>
</evidence>